<dbReference type="GeneID" id="86942957"/>
<dbReference type="InterPro" id="IPR004879">
    <property type="entry name" value="Ssp411-like_TRX"/>
</dbReference>
<dbReference type="InterPro" id="IPR036249">
    <property type="entry name" value="Thioredoxin-like_sf"/>
</dbReference>
<feature type="chain" id="PRO_5013756164" evidence="3">
    <location>
        <begin position="23"/>
        <end position="175"/>
    </location>
</feature>
<dbReference type="PROSITE" id="PS00194">
    <property type="entry name" value="THIOREDOXIN_1"/>
    <property type="match status" value="1"/>
</dbReference>
<dbReference type="InterPro" id="IPR017937">
    <property type="entry name" value="Thioredoxin_CS"/>
</dbReference>
<dbReference type="Proteomes" id="UP000234211">
    <property type="component" value="Unassembled WGS sequence"/>
</dbReference>
<organism evidence="5 6">
    <name type="scientific">Tenacibaculum piscium</name>
    <dbReference type="NCBI Taxonomy" id="1458515"/>
    <lineage>
        <taxon>Bacteria</taxon>
        <taxon>Pseudomonadati</taxon>
        <taxon>Bacteroidota</taxon>
        <taxon>Flavobacteriia</taxon>
        <taxon>Flavobacteriales</taxon>
        <taxon>Flavobacteriaceae</taxon>
        <taxon>Tenacibaculum</taxon>
    </lineage>
</organism>
<evidence type="ECO:0000259" key="4">
    <source>
        <dbReference type="Pfam" id="PF03190"/>
    </source>
</evidence>
<dbReference type="Pfam" id="PF03190">
    <property type="entry name" value="Thioredox_DsbH"/>
    <property type="match status" value="1"/>
</dbReference>
<evidence type="ECO:0000313" key="5">
    <source>
        <dbReference type="EMBL" id="SOS75046.1"/>
    </source>
</evidence>
<dbReference type="RefSeq" id="WP_101917679.1">
    <property type="nucleotide sequence ID" value="NZ_JAJGWR010000002.1"/>
</dbReference>
<proteinExistence type="predicted"/>
<name>A0A2H1YHQ8_9FLAO</name>
<dbReference type="EMBL" id="OENF01000038">
    <property type="protein sequence ID" value="SOS75046.1"/>
    <property type="molecule type" value="Genomic_DNA"/>
</dbReference>
<protein>
    <submittedName>
        <fullName evidence="5">Thioredoxin</fullName>
    </submittedName>
</protein>
<gene>
    <name evidence="5" type="ORF">TNO020_430050</name>
</gene>
<dbReference type="InterPro" id="IPR051099">
    <property type="entry name" value="AGR/TXD"/>
</dbReference>
<keyword evidence="2" id="KW-0676">Redox-active center</keyword>
<keyword evidence="1 3" id="KW-0732">Signal</keyword>
<dbReference type="AlphaFoldDB" id="A0A2H1YHQ8"/>
<sequence>MKKTILTTLFVIIAFISINVQAQEKINWLTFEQAIAKNDKNPKPILVDLYTDWCGWCKKMDKTTYENNSIIKYLNEHYYAVKMDGEGKDDIFFNGKTYKYIEQGRVKYHELAAQIMKGQMSYPSTAFFDVEKRLIQTVPGYLSEQRFEKIINFFTKDHYKTTEWTTFEKEFKSAM</sequence>
<feature type="signal peptide" evidence="3">
    <location>
        <begin position="1"/>
        <end position="22"/>
    </location>
</feature>
<dbReference type="PANTHER" id="PTHR15337:SF11">
    <property type="entry name" value="THIOREDOXIN DOMAIN-CONTAINING PROTEIN"/>
    <property type="match status" value="1"/>
</dbReference>
<dbReference type="SUPFAM" id="SSF52833">
    <property type="entry name" value="Thioredoxin-like"/>
    <property type="match status" value="1"/>
</dbReference>
<dbReference type="OrthoDB" id="9811036at2"/>
<evidence type="ECO:0000313" key="6">
    <source>
        <dbReference type="Proteomes" id="UP000234211"/>
    </source>
</evidence>
<dbReference type="Gene3D" id="3.40.30.10">
    <property type="entry name" value="Glutaredoxin"/>
    <property type="match status" value="1"/>
</dbReference>
<keyword evidence="6" id="KW-1185">Reference proteome</keyword>
<accession>A0A2H1YHQ8</accession>
<evidence type="ECO:0000256" key="2">
    <source>
        <dbReference type="ARBA" id="ARBA00023284"/>
    </source>
</evidence>
<evidence type="ECO:0000256" key="1">
    <source>
        <dbReference type="ARBA" id="ARBA00022729"/>
    </source>
</evidence>
<feature type="domain" description="Spermatogenesis-associated protein 20-like TRX" evidence="4">
    <location>
        <begin position="21"/>
        <end position="135"/>
    </location>
</feature>
<evidence type="ECO:0000256" key="3">
    <source>
        <dbReference type="SAM" id="SignalP"/>
    </source>
</evidence>
<dbReference type="PANTHER" id="PTHR15337">
    <property type="entry name" value="ANTERIOR GRADIENT PROTEIN-RELATED"/>
    <property type="match status" value="1"/>
</dbReference>
<reference evidence="6" key="1">
    <citation type="submission" date="2017-11" db="EMBL/GenBank/DDBJ databases">
        <authorList>
            <person name="Duchaud E."/>
        </authorList>
    </citation>
    <scope>NUCLEOTIDE SEQUENCE [LARGE SCALE GENOMIC DNA]</scope>
    <source>
        <strain evidence="6">Tenacibaculum sp. TNO020</strain>
    </source>
</reference>